<dbReference type="STRING" id="106004.A0A1Y2E9F0"/>
<evidence type="ECO:0000313" key="5">
    <source>
        <dbReference type="Proteomes" id="UP000193467"/>
    </source>
</evidence>
<proteinExistence type="inferred from homology"/>
<name>A0A1Y2E9F0_9BASI</name>
<dbReference type="FunCoup" id="A0A1Y2E9F0">
    <property type="interactions" value="169"/>
</dbReference>
<dbReference type="InterPro" id="IPR051130">
    <property type="entry name" value="Mito_struct-func_regulator"/>
</dbReference>
<gene>
    <name evidence="4" type="ORF">BCR35DRAFT_308304</name>
</gene>
<dbReference type="InterPro" id="IPR004147">
    <property type="entry name" value="ABC1_dom"/>
</dbReference>
<dbReference type="OrthoDB" id="427480at2759"/>
<dbReference type="Pfam" id="PF03109">
    <property type="entry name" value="ABC1"/>
    <property type="match status" value="1"/>
</dbReference>
<protein>
    <submittedName>
        <fullName evidence="4">ABC1 family-domain-containing protein</fullName>
    </submittedName>
</protein>
<dbReference type="PANTHER" id="PTHR43173:SF19">
    <property type="entry name" value="AARF DOMAIN-CONTAINING PROTEIN KINASE 1"/>
    <property type="match status" value="1"/>
</dbReference>
<dbReference type="EMBL" id="MCGR01000060">
    <property type="protein sequence ID" value="ORY67934.1"/>
    <property type="molecule type" value="Genomic_DNA"/>
</dbReference>
<evidence type="ECO:0000256" key="1">
    <source>
        <dbReference type="ARBA" id="ARBA00009670"/>
    </source>
</evidence>
<feature type="region of interest" description="Disordered" evidence="2">
    <location>
        <begin position="60"/>
        <end position="82"/>
    </location>
</feature>
<dbReference type="CDD" id="cd13969">
    <property type="entry name" value="ADCK1-like"/>
    <property type="match status" value="1"/>
</dbReference>
<dbReference type="SUPFAM" id="SSF56112">
    <property type="entry name" value="Protein kinase-like (PK-like)"/>
    <property type="match status" value="1"/>
</dbReference>
<dbReference type="GO" id="GO:0007005">
    <property type="term" value="P:mitochondrion organization"/>
    <property type="evidence" value="ECO:0007669"/>
    <property type="project" value="TreeGrafter"/>
</dbReference>
<dbReference type="PANTHER" id="PTHR43173">
    <property type="entry name" value="ABC1 FAMILY PROTEIN"/>
    <property type="match status" value="1"/>
</dbReference>
<dbReference type="Proteomes" id="UP000193467">
    <property type="component" value="Unassembled WGS sequence"/>
</dbReference>
<evidence type="ECO:0000313" key="4">
    <source>
        <dbReference type="EMBL" id="ORY67934.1"/>
    </source>
</evidence>
<organism evidence="4 5">
    <name type="scientific">Leucosporidium creatinivorum</name>
    <dbReference type="NCBI Taxonomy" id="106004"/>
    <lineage>
        <taxon>Eukaryota</taxon>
        <taxon>Fungi</taxon>
        <taxon>Dikarya</taxon>
        <taxon>Basidiomycota</taxon>
        <taxon>Pucciniomycotina</taxon>
        <taxon>Microbotryomycetes</taxon>
        <taxon>Leucosporidiales</taxon>
        <taxon>Leucosporidium</taxon>
    </lineage>
</organism>
<evidence type="ECO:0000256" key="2">
    <source>
        <dbReference type="SAM" id="MobiDB-lite"/>
    </source>
</evidence>
<comment type="similarity">
    <text evidence="1">Belongs to the protein kinase superfamily. ADCK protein kinase family.</text>
</comment>
<dbReference type="InterPro" id="IPR011009">
    <property type="entry name" value="Kinase-like_dom_sf"/>
</dbReference>
<keyword evidence="5" id="KW-1185">Reference proteome</keyword>
<sequence length="694" mass="78397">MMLGICSRRALHSLRRACSATAPAASFSRPITPFRPHLITPKPTPSLLTLIRPISSFRPSQPLSSVSPSPTPSSASAGPTISRASRNDYRKQLLRVQQELTLLRRRLPPLPKPSRRNLALSLLLLATALVLLYKFVSPFRRLVIAAERCSRVGYAVFRCIIDYKILFRGKWEATPEGKAERHEAYENCHRKCAIRIREVLRTNGGIYIKLGQHLSSVQLIPLPWSQEMRPLQDQCQPTPLPELQALFLSDVGAPLSTFFSSFDPTPIGVASLAQVHRATLRETGQQVAVKVMHPDLEEFSEVDMKTTTLMLKIVKSVFPSFEFTWLGEEMEENLPLEMDFRHEAANAARCAADFASLKTTTLVVPQVIWAKKRAMVMEFIEGARIDDLRYLAEHQIDRNQVSKQLQHIFSRMIYVTGFFHADPHGGNLLIRPAQPGSRSPYNFEIVLLDHGLYFDMAPDLRVNYAKLWLSLISPSSESVESDRRKYAYLVGNIDDSLYPIFQAAITGRAALDDPYAAVQADGGVASEGAKLPEKRGSVLELGEHTEQEQRRMRHAIVQTEGLMLSLFDLLRRVPRRLLMVLKVNDLARALDNSLHTTHGPSRIFLIVAHYCNLSIYISDLSLLSHTYRTSGLSFSLVRQSLSVWWRFELWNVSLGVAAAWADMTAKVVKWRLWARGMRKDGWKRAWEEQAGLAV</sequence>
<dbReference type="GO" id="GO:0005743">
    <property type="term" value="C:mitochondrial inner membrane"/>
    <property type="evidence" value="ECO:0007669"/>
    <property type="project" value="TreeGrafter"/>
</dbReference>
<reference evidence="4 5" key="1">
    <citation type="submission" date="2016-07" db="EMBL/GenBank/DDBJ databases">
        <title>Pervasive Adenine N6-methylation of Active Genes in Fungi.</title>
        <authorList>
            <consortium name="DOE Joint Genome Institute"/>
            <person name="Mondo S.J."/>
            <person name="Dannebaum R.O."/>
            <person name="Kuo R.C."/>
            <person name="Labutti K."/>
            <person name="Haridas S."/>
            <person name="Kuo A."/>
            <person name="Salamov A."/>
            <person name="Ahrendt S.R."/>
            <person name="Lipzen A."/>
            <person name="Sullivan W."/>
            <person name="Andreopoulos W.B."/>
            <person name="Clum A."/>
            <person name="Lindquist E."/>
            <person name="Daum C."/>
            <person name="Ramamoorthy G.K."/>
            <person name="Gryganskyi A."/>
            <person name="Culley D."/>
            <person name="Magnuson J.K."/>
            <person name="James T.Y."/>
            <person name="O'Malley M.A."/>
            <person name="Stajich J.E."/>
            <person name="Spatafora J.W."/>
            <person name="Visel A."/>
            <person name="Grigoriev I.V."/>
        </authorList>
    </citation>
    <scope>NUCLEOTIDE SEQUENCE [LARGE SCALE GENOMIC DNA]</scope>
    <source>
        <strain evidence="4 5">62-1032</strain>
    </source>
</reference>
<feature type="domain" description="ABC1 atypical kinase-like" evidence="3">
    <location>
        <begin position="231"/>
        <end position="479"/>
    </location>
</feature>
<evidence type="ECO:0000259" key="3">
    <source>
        <dbReference type="Pfam" id="PF03109"/>
    </source>
</evidence>
<dbReference type="AlphaFoldDB" id="A0A1Y2E9F0"/>
<accession>A0A1Y2E9F0</accession>
<dbReference type="InParanoid" id="A0A1Y2E9F0"/>
<dbReference type="GO" id="GO:0055088">
    <property type="term" value="P:lipid homeostasis"/>
    <property type="evidence" value="ECO:0007669"/>
    <property type="project" value="TreeGrafter"/>
</dbReference>
<comment type="caution">
    <text evidence="4">The sequence shown here is derived from an EMBL/GenBank/DDBJ whole genome shotgun (WGS) entry which is preliminary data.</text>
</comment>
<dbReference type="InterPro" id="IPR045307">
    <property type="entry name" value="ADCK1_dom"/>
</dbReference>